<feature type="site" description="Important for enzyme activity" evidence="7">
    <location>
        <position position="182"/>
    </location>
</feature>
<protein>
    <recommendedName>
        <fullName evidence="8">Ubiquitin carboxyl-terminal hydrolase</fullName>
        <ecNumber evidence="8">3.4.19.12</ecNumber>
    </recommendedName>
</protein>
<feature type="site" description="Transition state stabilizer" evidence="7">
    <location>
        <position position="86"/>
    </location>
</feature>
<comment type="catalytic activity">
    <reaction evidence="1 7 8">
        <text>Thiol-dependent hydrolysis of ester, thioester, amide, peptide and isopeptide bonds formed by the C-terminal Gly of ubiquitin (a 76-residue protein attached to proteins as an intracellular targeting signal).</text>
        <dbReference type="EC" id="3.4.19.12"/>
    </reaction>
</comment>
<dbReference type="GO" id="GO:0016579">
    <property type="term" value="P:protein deubiquitination"/>
    <property type="evidence" value="ECO:0007669"/>
    <property type="project" value="TreeGrafter"/>
</dbReference>
<evidence type="ECO:0000256" key="8">
    <source>
        <dbReference type="RuleBase" id="RU361215"/>
    </source>
</evidence>
<evidence type="ECO:0000256" key="1">
    <source>
        <dbReference type="ARBA" id="ARBA00000707"/>
    </source>
</evidence>
<evidence type="ECO:0000313" key="10">
    <source>
        <dbReference type="EMBL" id="KRX93962.1"/>
    </source>
</evidence>
<comment type="similarity">
    <text evidence="2 7 8">Belongs to the peptidase C12 family.</text>
</comment>
<dbReference type="STRING" id="6337.A0A0V1FHS5"/>
<dbReference type="Proteomes" id="UP000054995">
    <property type="component" value="Unassembled WGS sequence"/>
</dbReference>
<evidence type="ECO:0000313" key="12">
    <source>
        <dbReference type="EMBL" id="KRY85561.1"/>
    </source>
</evidence>
<comment type="caution">
    <text evidence="12">The sequence shown here is derived from an EMBL/GenBank/DDBJ whole genome shotgun (WGS) entry which is preliminary data.</text>
</comment>
<dbReference type="GO" id="GO:0006511">
    <property type="term" value="P:ubiquitin-dependent protein catabolic process"/>
    <property type="evidence" value="ECO:0007669"/>
    <property type="project" value="UniProtKB-UniRule"/>
</dbReference>
<sequence length="233" mass="26317">MDDEVTCPPFESNPDIIASFVSDLTECERWKCADIFSLDAESEQYLPGKAVAIFLLYPMNTTAVERNGRSDSPDEEILQQVVFIKQKMKNSCGPVAVMHALCNVIKDETLATSTSWMHNFLKNCRKFTPDERGLYLSKDRMFNQLCQVYGNSGDSEPLESDVNVLLHFVCYVEVDKRLYRLDGRKSGPEYLGPVVGNSFFTTTMFHCKQFVDILLAEESSVEFNAMALCVVPS</sequence>
<keyword evidence="16" id="KW-1185">Reference proteome</keyword>
<dbReference type="EC" id="3.4.19.12" evidence="8"/>
<dbReference type="GO" id="GO:0004843">
    <property type="term" value="F:cysteine-type deubiquitinase activity"/>
    <property type="evidence" value="ECO:0007669"/>
    <property type="project" value="UniProtKB-UniRule"/>
</dbReference>
<dbReference type="EMBL" id="JYDV01000017">
    <property type="protein sequence ID" value="KRZ42015.1"/>
    <property type="molecule type" value="Genomic_DNA"/>
</dbReference>
<keyword evidence="6 7" id="KW-0788">Thiol protease</keyword>
<keyword evidence="4 7" id="KW-0833">Ubl conjugation pathway</keyword>
<dbReference type="EMBL" id="JYDR01000085">
    <property type="protein sequence ID" value="KRY69759.1"/>
    <property type="molecule type" value="Genomic_DNA"/>
</dbReference>
<organism evidence="12 16">
    <name type="scientific">Trichinella pseudospiralis</name>
    <name type="common">Parasitic roundworm</name>
    <dbReference type="NCBI Taxonomy" id="6337"/>
    <lineage>
        <taxon>Eukaryota</taxon>
        <taxon>Metazoa</taxon>
        <taxon>Ecdysozoa</taxon>
        <taxon>Nematoda</taxon>
        <taxon>Enoplea</taxon>
        <taxon>Dorylaimia</taxon>
        <taxon>Trichinellida</taxon>
        <taxon>Trichinellidae</taxon>
        <taxon>Trichinella</taxon>
    </lineage>
</organism>
<dbReference type="Proteomes" id="UP000054826">
    <property type="component" value="Unassembled WGS sequence"/>
</dbReference>
<evidence type="ECO:0000313" key="16">
    <source>
        <dbReference type="Proteomes" id="UP000054995"/>
    </source>
</evidence>
<name>A0A0V1FHS5_TRIPS</name>
<feature type="active site" description="Proton donor" evidence="7">
    <location>
        <position position="167"/>
    </location>
</feature>
<dbReference type="InterPro" id="IPR036959">
    <property type="entry name" value="Peptidase_C12_UCH_sf"/>
</dbReference>
<evidence type="ECO:0000256" key="6">
    <source>
        <dbReference type="ARBA" id="ARBA00022807"/>
    </source>
</evidence>
<dbReference type="PANTHER" id="PTHR10589">
    <property type="entry name" value="UBIQUITIN CARBOXYL-TERMINAL HYDROLASE"/>
    <property type="match status" value="1"/>
</dbReference>
<evidence type="ECO:0000313" key="13">
    <source>
        <dbReference type="EMBL" id="KRZ42015.1"/>
    </source>
</evidence>
<dbReference type="GO" id="GO:0005737">
    <property type="term" value="C:cytoplasm"/>
    <property type="evidence" value="ECO:0007669"/>
    <property type="project" value="TreeGrafter"/>
</dbReference>
<feature type="domain" description="UCH catalytic" evidence="9">
    <location>
        <begin position="6"/>
        <end position="230"/>
    </location>
</feature>
<gene>
    <name evidence="12" type="primary">UCHL3</name>
    <name evidence="11" type="ORF">T4A_3133</name>
    <name evidence="13" type="ORF">T4C_12148</name>
    <name evidence="12" type="ORF">T4D_5884</name>
    <name evidence="10" type="ORF">T4E_9149</name>
</gene>
<evidence type="ECO:0000256" key="2">
    <source>
        <dbReference type="ARBA" id="ARBA00009326"/>
    </source>
</evidence>
<dbReference type="InterPro" id="IPR038765">
    <property type="entry name" value="Papain-like_cys_pep_sf"/>
</dbReference>
<evidence type="ECO:0000256" key="5">
    <source>
        <dbReference type="ARBA" id="ARBA00022801"/>
    </source>
</evidence>
<accession>A0A0V1FHS5</accession>
<dbReference type="PRINTS" id="PR00707">
    <property type="entry name" value="UBCTHYDRLASE"/>
</dbReference>
<keyword evidence="5 7" id="KW-0378">Hydrolase</keyword>
<dbReference type="AlphaFoldDB" id="A0A0V1FHS5"/>
<dbReference type="Proteomes" id="UP000054632">
    <property type="component" value="Unassembled WGS sequence"/>
</dbReference>
<proteinExistence type="inferred from homology"/>
<dbReference type="Gene3D" id="3.40.532.10">
    <property type="entry name" value="Peptidase C12, ubiquitin carboxyl-terminal hydrolase"/>
    <property type="match status" value="1"/>
</dbReference>
<feature type="active site" description="Nucleophile" evidence="7">
    <location>
        <position position="92"/>
    </location>
</feature>
<evidence type="ECO:0000256" key="7">
    <source>
        <dbReference type="PROSITE-ProRule" id="PRU01393"/>
    </source>
</evidence>
<dbReference type="Pfam" id="PF01088">
    <property type="entry name" value="Peptidase_C12"/>
    <property type="match status" value="1"/>
</dbReference>
<evidence type="ECO:0000313" key="15">
    <source>
        <dbReference type="Proteomes" id="UP000054815"/>
    </source>
</evidence>
<dbReference type="PROSITE" id="PS52048">
    <property type="entry name" value="UCH_DOMAIN"/>
    <property type="match status" value="1"/>
</dbReference>
<dbReference type="Proteomes" id="UP000054815">
    <property type="component" value="Unassembled WGS sequence"/>
</dbReference>
<evidence type="ECO:0000256" key="3">
    <source>
        <dbReference type="ARBA" id="ARBA00022670"/>
    </source>
</evidence>
<dbReference type="InterPro" id="IPR001578">
    <property type="entry name" value="Peptidase_C12_UCH"/>
</dbReference>
<evidence type="ECO:0000313" key="14">
    <source>
        <dbReference type="Proteomes" id="UP000054632"/>
    </source>
</evidence>
<dbReference type="PANTHER" id="PTHR10589:SF17">
    <property type="entry name" value="UBIQUITIN CARBOXYL-TERMINAL HYDROLASE"/>
    <property type="match status" value="1"/>
</dbReference>
<evidence type="ECO:0000256" key="4">
    <source>
        <dbReference type="ARBA" id="ARBA00022786"/>
    </source>
</evidence>
<reference evidence="14 15" key="1">
    <citation type="submission" date="2015-01" db="EMBL/GenBank/DDBJ databases">
        <title>Evolution of Trichinella species and genotypes.</title>
        <authorList>
            <person name="Korhonen P.K."/>
            <person name="Edoardo P."/>
            <person name="Giuseppe L.R."/>
            <person name="Gasser R.B."/>
        </authorList>
    </citation>
    <scope>NUCLEOTIDE SEQUENCE [LARGE SCALE GENOMIC DNA]</scope>
    <source>
        <strain evidence="11">ISS13</strain>
        <strain evidence="10">ISS141</strain>
        <strain evidence="13">ISS176</strain>
        <strain evidence="12">ISS470</strain>
    </source>
</reference>
<dbReference type="EMBL" id="JYDU01000079">
    <property type="protein sequence ID" value="KRX93962.1"/>
    <property type="molecule type" value="Genomic_DNA"/>
</dbReference>
<keyword evidence="3 7" id="KW-0645">Protease</keyword>
<evidence type="ECO:0000313" key="11">
    <source>
        <dbReference type="EMBL" id="KRY69759.1"/>
    </source>
</evidence>
<dbReference type="SUPFAM" id="SSF54001">
    <property type="entry name" value="Cysteine proteinases"/>
    <property type="match status" value="1"/>
</dbReference>
<evidence type="ECO:0000259" key="9">
    <source>
        <dbReference type="PROSITE" id="PS52048"/>
    </source>
</evidence>
<dbReference type="EMBL" id="JYDT01000088">
    <property type="protein sequence ID" value="KRY85561.1"/>
    <property type="molecule type" value="Genomic_DNA"/>
</dbReference>
<dbReference type="OrthoDB" id="427186at2759"/>